<evidence type="ECO:0000259" key="3">
    <source>
        <dbReference type="PROSITE" id="PS51371"/>
    </source>
</evidence>
<dbReference type="InterPro" id="IPR051257">
    <property type="entry name" value="Diverse_CBS-Domain"/>
</dbReference>
<dbReference type="SMART" id="SM00116">
    <property type="entry name" value="CBS"/>
    <property type="match status" value="2"/>
</dbReference>
<dbReference type="EC" id="1.1.1.205" evidence="4"/>
<dbReference type="GO" id="GO:0003938">
    <property type="term" value="F:IMP dehydrogenase activity"/>
    <property type="evidence" value="ECO:0007669"/>
    <property type="project" value="UniProtKB-EC"/>
</dbReference>
<gene>
    <name evidence="4" type="primary">guaB_4</name>
    <name evidence="4" type="ORF">Thiowin_04629</name>
</gene>
<dbReference type="RefSeq" id="WP_328985238.1">
    <property type="nucleotide sequence ID" value="NZ_CP121472.1"/>
</dbReference>
<sequence length="138" mass="15376">MLETKTAKQIMSQQLVSFRADMDVLEAVRVLIDKRISGAPVLDQLGNLVGMLTERDCLKVALDSSYYRESGGKVESFMTADVITVNADTPAVEIAERFANSHLRRLPVLENGRLIGMISRRDVLRRLEAGWEPDASRA</sequence>
<dbReference type="InterPro" id="IPR044729">
    <property type="entry name" value="CBS_bac"/>
</dbReference>
<organism evidence="4 5">
    <name type="scientific">Thiorhodovibrio winogradskyi</name>
    <dbReference type="NCBI Taxonomy" id="77007"/>
    <lineage>
        <taxon>Bacteria</taxon>
        <taxon>Pseudomonadati</taxon>
        <taxon>Pseudomonadota</taxon>
        <taxon>Gammaproteobacteria</taxon>
        <taxon>Chromatiales</taxon>
        <taxon>Chromatiaceae</taxon>
        <taxon>Thiorhodovibrio</taxon>
    </lineage>
</organism>
<dbReference type="SUPFAM" id="SSF54631">
    <property type="entry name" value="CBS-domain pair"/>
    <property type="match status" value="1"/>
</dbReference>
<accession>A0ABZ0SGR7</accession>
<dbReference type="Gene3D" id="3.10.580.10">
    <property type="entry name" value="CBS-domain"/>
    <property type="match status" value="1"/>
</dbReference>
<feature type="domain" description="CBS" evidence="3">
    <location>
        <begin position="11"/>
        <end position="70"/>
    </location>
</feature>
<dbReference type="Proteomes" id="UP001432180">
    <property type="component" value="Chromosome"/>
</dbReference>
<dbReference type="InterPro" id="IPR000644">
    <property type="entry name" value="CBS_dom"/>
</dbReference>
<feature type="domain" description="CBS" evidence="3">
    <location>
        <begin position="78"/>
        <end position="136"/>
    </location>
</feature>
<keyword evidence="1 2" id="KW-0129">CBS domain</keyword>
<keyword evidence="5" id="KW-1185">Reference proteome</keyword>
<reference evidence="4 5" key="1">
    <citation type="journal article" date="2023" name="Microorganisms">
        <title>Thiorhodovibrio frisius and Trv. litoralis spp. nov., Two Novel Members from a Clade of Fastidious Purple Sulfur Bacteria That Exhibit Unique Red-Shifted Light-Harvesting Capabilities.</title>
        <authorList>
            <person name="Methner A."/>
            <person name="Kuzyk S.B."/>
            <person name="Petersen J."/>
            <person name="Bauer S."/>
            <person name="Brinkmann H."/>
            <person name="Sichau K."/>
            <person name="Wanner G."/>
            <person name="Wolf J."/>
            <person name="Neumann-Schaal M."/>
            <person name="Henke P."/>
            <person name="Tank M."/>
            <person name="Sproer C."/>
            <person name="Bunk B."/>
            <person name="Overmann J."/>
        </authorList>
    </citation>
    <scope>NUCLEOTIDE SEQUENCE [LARGE SCALE GENOMIC DNA]</scope>
    <source>
        <strain evidence="4 5">DSM 6702</strain>
    </source>
</reference>
<dbReference type="PANTHER" id="PTHR43080">
    <property type="entry name" value="CBS DOMAIN-CONTAINING PROTEIN CBSX3, MITOCHONDRIAL"/>
    <property type="match status" value="1"/>
</dbReference>
<evidence type="ECO:0000313" key="4">
    <source>
        <dbReference type="EMBL" id="WPL19498.1"/>
    </source>
</evidence>
<dbReference type="PROSITE" id="PS51371">
    <property type="entry name" value="CBS"/>
    <property type="match status" value="2"/>
</dbReference>
<dbReference type="InterPro" id="IPR046342">
    <property type="entry name" value="CBS_dom_sf"/>
</dbReference>
<protein>
    <submittedName>
        <fullName evidence="4">Inosine-5'-monophosphate dehydrogenase</fullName>
        <ecNumber evidence="4">1.1.1.205</ecNumber>
    </submittedName>
</protein>
<evidence type="ECO:0000256" key="1">
    <source>
        <dbReference type="ARBA" id="ARBA00023122"/>
    </source>
</evidence>
<name>A0ABZ0SGR7_9GAMM</name>
<dbReference type="CDD" id="cd04629">
    <property type="entry name" value="CBS_pair_bac"/>
    <property type="match status" value="1"/>
</dbReference>
<dbReference type="PANTHER" id="PTHR43080:SF26">
    <property type="entry name" value="REGULATORY PROTEIN"/>
    <property type="match status" value="1"/>
</dbReference>
<evidence type="ECO:0000313" key="5">
    <source>
        <dbReference type="Proteomes" id="UP001432180"/>
    </source>
</evidence>
<proteinExistence type="predicted"/>
<evidence type="ECO:0000256" key="2">
    <source>
        <dbReference type="PROSITE-ProRule" id="PRU00703"/>
    </source>
</evidence>
<dbReference type="Pfam" id="PF00571">
    <property type="entry name" value="CBS"/>
    <property type="match status" value="2"/>
</dbReference>
<dbReference type="EMBL" id="CP121472">
    <property type="protein sequence ID" value="WPL19498.1"/>
    <property type="molecule type" value="Genomic_DNA"/>
</dbReference>
<keyword evidence="4" id="KW-0560">Oxidoreductase</keyword>